<evidence type="ECO:0000259" key="1">
    <source>
        <dbReference type="SMART" id="SM00849"/>
    </source>
</evidence>
<accession>A0A318LLJ4</accession>
<dbReference type="SMART" id="SM00849">
    <property type="entry name" value="Lactamase_B"/>
    <property type="match status" value="1"/>
</dbReference>
<protein>
    <submittedName>
        <fullName evidence="2">MBL fold metallo-hydrolase</fullName>
    </submittedName>
</protein>
<reference evidence="2 3" key="1">
    <citation type="submission" date="2016-07" db="EMBL/GenBank/DDBJ databases">
        <title>Draft genome sequence of Prauserella sp. YIM 121212, isolated from alkaline soil.</title>
        <authorList>
            <person name="Ruckert C."/>
            <person name="Albersmeier A."/>
            <person name="Jiang C.-L."/>
            <person name="Jiang Y."/>
            <person name="Kalinowski J."/>
            <person name="Schneider O."/>
            <person name="Winkler A."/>
            <person name="Zotchev S.B."/>
        </authorList>
    </citation>
    <scope>NUCLEOTIDE SEQUENCE [LARGE SCALE GENOMIC DNA]</scope>
    <source>
        <strain evidence="2 3">YIM 121212</strain>
    </source>
</reference>
<comment type="caution">
    <text evidence="2">The sequence shown here is derived from an EMBL/GenBank/DDBJ whole genome shotgun (WGS) entry which is preliminary data.</text>
</comment>
<dbReference type="OrthoDB" id="2971563at2"/>
<dbReference type="RefSeq" id="WP_110338189.1">
    <property type="nucleotide sequence ID" value="NZ_JBHVKT010000010.1"/>
</dbReference>
<dbReference type="InterPro" id="IPR001279">
    <property type="entry name" value="Metallo-B-lactamas"/>
</dbReference>
<dbReference type="CDD" id="cd07721">
    <property type="entry name" value="yflN-like_MBL-fold"/>
    <property type="match status" value="1"/>
</dbReference>
<name>A0A318LLJ4_9PSEU</name>
<proteinExistence type="predicted"/>
<dbReference type="AlphaFoldDB" id="A0A318LLJ4"/>
<dbReference type="SUPFAM" id="SSF56281">
    <property type="entry name" value="Metallo-hydrolase/oxidoreductase"/>
    <property type="match status" value="1"/>
</dbReference>
<dbReference type="InterPro" id="IPR050855">
    <property type="entry name" value="NDM-1-like"/>
</dbReference>
<keyword evidence="3" id="KW-1185">Reference proteome</keyword>
<gene>
    <name evidence="2" type="ORF">BA062_18005</name>
</gene>
<dbReference type="InterPro" id="IPR036866">
    <property type="entry name" value="RibonucZ/Hydroxyglut_hydro"/>
</dbReference>
<dbReference type="GO" id="GO:0016787">
    <property type="term" value="F:hydrolase activity"/>
    <property type="evidence" value="ECO:0007669"/>
    <property type="project" value="UniProtKB-KW"/>
</dbReference>
<dbReference type="Proteomes" id="UP000247892">
    <property type="component" value="Unassembled WGS sequence"/>
</dbReference>
<dbReference type="Pfam" id="PF00753">
    <property type="entry name" value="Lactamase_B"/>
    <property type="match status" value="1"/>
</dbReference>
<dbReference type="EMBL" id="MASU01000006">
    <property type="protein sequence ID" value="PXY34086.1"/>
    <property type="molecule type" value="Genomic_DNA"/>
</dbReference>
<evidence type="ECO:0000313" key="2">
    <source>
        <dbReference type="EMBL" id="PXY34086.1"/>
    </source>
</evidence>
<dbReference type="PANTHER" id="PTHR42951:SF17">
    <property type="entry name" value="METALLO-BETA-LACTAMASE DOMAIN-CONTAINING PROTEIN"/>
    <property type="match status" value="1"/>
</dbReference>
<dbReference type="PANTHER" id="PTHR42951">
    <property type="entry name" value="METALLO-BETA-LACTAMASE DOMAIN-CONTAINING"/>
    <property type="match status" value="1"/>
</dbReference>
<feature type="domain" description="Metallo-beta-lactamase" evidence="1">
    <location>
        <begin position="17"/>
        <end position="207"/>
    </location>
</feature>
<organism evidence="2 3">
    <name type="scientific">Prauserella flavalba</name>
    <dbReference type="NCBI Taxonomy" id="1477506"/>
    <lineage>
        <taxon>Bacteria</taxon>
        <taxon>Bacillati</taxon>
        <taxon>Actinomycetota</taxon>
        <taxon>Actinomycetes</taxon>
        <taxon>Pseudonocardiales</taxon>
        <taxon>Pseudonocardiaceae</taxon>
        <taxon>Prauserella</taxon>
    </lineage>
</organism>
<evidence type="ECO:0000313" key="3">
    <source>
        <dbReference type="Proteomes" id="UP000247892"/>
    </source>
</evidence>
<sequence length="226" mass="23798">MDVVELTDRLHLLRFDVGQAYLWRDADGLTLVDAGPRGQGGEIRRAIEDLGGQLGRIVLTHAHGDHTGSLAELRAWSGATVSAHRLDAPYVRSGRPVPPPVLEDWERPLFEAVSGHLAGPPAEVDVEVDDGDDLGFGDGAVALWVPGHTEGSIAVHLPAHGVLFTGDTVAEHGGDVLLGVFNQDRERAVAALKRLAGLDPRVVCFGHGDPLTADAGATLRAVAGGY</sequence>
<keyword evidence="2" id="KW-0378">Hydrolase</keyword>
<dbReference type="Gene3D" id="3.60.15.10">
    <property type="entry name" value="Ribonuclease Z/Hydroxyacylglutathione hydrolase-like"/>
    <property type="match status" value="1"/>
</dbReference>